<feature type="transmembrane region" description="Helical" evidence="1">
    <location>
        <begin position="32"/>
        <end position="53"/>
    </location>
</feature>
<dbReference type="EMBL" id="BAAADU010000002">
    <property type="protein sequence ID" value="GAA0654036.1"/>
    <property type="molecule type" value="Genomic_DNA"/>
</dbReference>
<comment type="caution">
    <text evidence="2">The sequence shown here is derived from an EMBL/GenBank/DDBJ whole genome shotgun (WGS) entry which is preliminary data.</text>
</comment>
<feature type="transmembrane region" description="Helical" evidence="1">
    <location>
        <begin position="414"/>
        <end position="433"/>
    </location>
</feature>
<feature type="transmembrane region" description="Helical" evidence="1">
    <location>
        <begin position="328"/>
        <end position="357"/>
    </location>
</feature>
<proteinExistence type="predicted"/>
<gene>
    <name evidence="2" type="ORF">GCM10009019_16950</name>
</gene>
<keyword evidence="1" id="KW-0812">Transmembrane</keyword>
<name>A0AAV3T2V7_9EURY</name>
<evidence type="ECO:0000313" key="3">
    <source>
        <dbReference type="Proteomes" id="UP001500194"/>
    </source>
</evidence>
<reference evidence="2 3" key="1">
    <citation type="journal article" date="2019" name="Int. J. Syst. Evol. Microbiol.">
        <title>The Global Catalogue of Microorganisms (GCM) 10K type strain sequencing project: providing services to taxonomists for standard genome sequencing and annotation.</title>
        <authorList>
            <consortium name="The Broad Institute Genomics Platform"/>
            <consortium name="The Broad Institute Genome Sequencing Center for Infectious Disease"/>
            <person name="Wu L."/>
            <person name="Ma J."/>
        </authorList>
    </citation>
    <scope>NUCLEOTIDE SEQUENCE [LARGE SCALE GENOMIC DNA]</scope>
    <source>
        <strain evidence="2 3">JCM 16327</strain>
    </source>
</reference>
<evidence type="ECO:0000256" key="1">
    <source>
        <dbReference type="SAM" id="Phobius"/>
    </source>
</evidence>
<feature type="transmembrane region" description="Helical" evidence="1">
    <location>
        <begin position="153"/>
        <end position="174"/>
    </location>
</feature>
<feature type="transmembrane region" description="Helical" evidence="1">
    <location>
        <begin position="251"/>
        <end position="268"/>
    </location>
</feature>
<accession>A0AAV3T2V7</accession>
<feature type="transmembrane region" description="Helical" evidence="1">
    <location>
        <begin position="74"/>
        <end position="96"/>
    </location>
</feature>
<feature type="transmembrane region" description="Helical" evidence="1">
    <location>
        <begin position="180"/>
        <end position="205"/>
    </location>
</feature>
<keyword evidence="1" id="KW-1133">Transmembrane helix</keyword>
<keyword evidence="3" id="KW-1185">Reference proteome</keyword>
<keyword evidence="1" id="KW-0472">Membrane</keyword>
<feature type="transmembrane region" description="Helical" evidence="1">
    <location>
        <begin position="288"/>
        <end position="307"/>
    </location>
</feature>
<organism evidence="2 3">
    <name type="scientific">Salarchaeum japonicum</name>
    <dbReference type="NCBI Taxonomy" id="555573"/>
    <lineage>
        <taxon>Archaea</taxon>
        <taxon>Methanobacteriati</taxon>
        <taxon>Methanobacteriota</taxon>
        <taxon>Stenosarchaea group</taxon>
        <taxon>Halobacteria</taxon>
        <taxon>Halobacteriales</taxon>
        <taxon>Halobacteriaceae</taxon>
    </lineage>
</organism>
<protein>
    <submittedName>
        <fullName evidence="2">Uncharacterized protein</fullName>
    </submittedName>
</protein>
<sequence>MTSALVACTGTALAHAGGLSGAAPERMAVPTWLFLFTGGGVVGASFLLASFATDRAFIEHVHELGRRVEVPEAALAWAGRLVGLGGLLLVVVSGVLGPTAPMESAAIVVVWAGWWAGYAMTTYLVGNTWPAVDPFRTLARPLGDGVREYPDRLGAWPSVAFLLVLVYVEVTSPLADDPRVLAAVALAYLGVALAGSAAFGVTDWFERVDPIARIFRLYGAVAPVTRTDDGLRLRLPGAGLVEDVLADRSEVGFVVALVWATTFDGFTSTPVWTTLADAVVPAGVPAPVLYAGALVAGYLAFLAVYRASARVARRTAPTYLSSADIARLFAPSLLAIAAAYHLAHYLTYFLALSPLLVHALVTPLSAGTVPGLTIPGWLQAVPVASVLAGHLLAIWVAHSIAFETFPSRIQALRSQYAVTLVMVLYTMTSLWIVTQPELPTPYV</sequence>
<dbReference type="AlphaFoldDB" id="A0AAV3T2V7"/>
<dbReference type="Proteomes" id="UP001500194">
    <property type="component" value="Unassembled WGS sequence"/>
</dbReference>
<feature type="transmembrane region" description="Helical" evidence="1">
    <location>
        <begin position="377"/>
        <end position="402"/>
    </location>
</feature>
<feature type="transmembrane region" description="Helical" evidence="1">
    <location>
        <begin position="108"/>
        <end position="132"/>
    </location>
</feature>
<evidence type="ECO:0000313" key="2">
    <source>
        <dbReference type="EMBL" id="GAA0654036.1"/>
    </source>
</evidence>